<reference evidence="2 3" key="1">
    <citation type="journal article" date="2010" name="Cell">
        <title>The genome of Naegleria gruberi illuminates early eukaryotic versatility.</title>
        <authorList>
            <person name="Fritz-Laylin L.K."/>
            <person name="Prochnik S.E."/>
            <person name="Ginger M.L."/>
            <person name="Dacks J.B."/>
            <person name="Carpenter M.L."/>
            <person name="Field M.C."/>
            <person name="Kuo A."/>
            <person name="Paredez A."/>
            <person name="Chapman J."/>
            <person name="Pham J."/>
            <person name="Shu S."/>
            <person name="Neupane R."/>
            <person name="Cipriano M."/>
            <person name="Mancuso J."/>
            <person name="Tu H."/>
            <person name="Salamov A."/>
            <person name="Lindquist E."/>
            <person name="Shapiro H."/>
            <person name="Lucas S."/>
            <person name="Grigoriev I.V."/>
            <person name="Cande W.Z."/>
            <person name="Fulton C."/>
            <person name="Rokhsar D.S."/>
            <person name="Dawson S.C."/>
        </authorList>
    </citation>
    <scope>NUCLEOTIDE SEQUENCE [LARGE SCALE GENOMIC DNA]</scope>
    <source>
        <strain evidence="2 3">NEG-M</strain>
    </source>
</reference>
<feature type="compositionally biased region" description="Acidic residues" evidence="1">
    <location>
        <begin position="18"/>
        <end position="28"/>
    </location>
</feature>
<dbReference type="GeneID" id="8854948"/>
<dbReference type="Proteomes" id="UP000006671">
    <property type="component" value="Unassembled WGS sequence"/>
</dbReference>
<evidence type="ECO:0000256" key="1">
    <source>
        <dbReference type="SAM" id="MobiDB-lite"/>
    </source>
</evidence>
<evidence type="ECO:0000313" key="2">
    <source>
        <dbReference type="EMBL" id="EFC40605.1"/>
    </source>
</evidence>
<dbReference type="AlphaFoldDB" id="D2VRH7"/>
<dbReference type="VEuPathDB" id="AmoebaDB:NAEGRDRAFT_51685"/>
<dbReference type="KEGG" id="ngr:NAEGRDRAFT_51685"/>
<feature type="compositionally biased region" description="Low complexity" evidence="1">
    <location>
        <begin position="1"/>
        <end position="14"/>
    </location>
</feature>
<accession>D2VRH7</accession>
<dbReference type="OMA" id="DRNICKR"/>
<gene>
    <name evidence="2" type="ORF">NAEGRDRAFT_51685</name>
</gene>
<keyword evidence="3" id="KW-1185">Reference proteome</keyword>
<organism evidence="3">
    <name type="scientific">Naegleria gruberi</name>
    <name type="common">Amoeba</name>
    <dbReference type="NCBI Taxonomy" id="5762"/>
    <lineage>
        <taxon>Eukaryota</taxon>
        <taxon>Discoba</taxon>
        <taxon>Heterolobosea</taxon>
        <taxon>Tetramitia</taxon>
        <taxon>Eutetramitia</taxon>
        <taxon>Vahlkampfiidae</taxon>
        <taxon>Naegleria</taxon>
    </lineage>
</organism>
<dbReference type="RefSeq" id="XP_002673349.1">
    <property type="nucleotide sequence ID" value="XM_002673303.1"/>
</dbReference>
<dbReference type="InParanoid" id="D2VRH7"/>
<dbReference type="OrthoDB" id="10449448at2759"/>
<proteinExistence type="predicted"/>
<name>D2VRH7_NAEGR</name>
<protein>
    <submittedName>
        <fullName evidence="2">Predicted protein</fullName>
    </submittedName>
</protein>
<sequence length="375" mass="43847">MGNSSSSKSSISTSLFNEADEEEYEEEHEEVKERPRRWLLDSSFEEDNAITESEIKSGGGEETFHALLQNEEIISRILMMYCIDLLDNLLTLRLVNRSFMKIVDQFNFISFHVFENASIEYVVDDEDVKQQQLTCKRMRLVRKILENITSNKRQDLPCFLSNISNKRDLLFTFNLKERENITKISNPFLQISKYLSTGKMDQYFLIPSIEIYLEINQSSVPVHFNMLLISEETSSFEEYLFRYSISISEEDEWETKVFPMHKRQFFSSPKNNAHQVQPIINRSNNSINNTQKIKNRGKYKIVFSFSNNFQLHISTIDIQHNYSKSIDIVPLLSEDYQNKQLATIQNLIRDVKISCSSSDLNICKRVSFKTSFGIS</sequence>
<feature type="region of interest" description="Disordered" evidence="1">
    <location>
        <begin position="1"/>
        <end position="34"/>
    </location>
</feature>
<dbReference type="EMBL" id="GG738891">
    <property type="protein sequence ID" value="EFC40605.1"/>
    <property type="molecule type" value="Genomic_DNA"/>
</dbReference>
<evidence type="ECO:0000313" key="3">
    <source>
        <dbReference type="Proteomes" id="UP000006671"/>
    </source>
</evidence>